<evidence type="ECO:0000259" key="1">
    <source>
        <dbReference type="PROSITE" id="PS51186"/>
    </source>
</evidence>
<accession>A0ABP6BY44</accession>
<dbReference type="PANTHER" id="PTHR13170:SF16">
    <property type="entry name" value="PROTEIN O-GLCNACASE"/>
    <property type="match status" value="1"/>
</dbReference>
<dbReference type="InterPro" id="IPR016181">
    <property type="entry name" value="Acyl_CoA_acyltransferase"/>
</dbReference>
<dbReference type="Gene3D" id="3.40.630.30">
    <property type="match status" value="1"/>
</dbReference>
<organism evidence="2 3">
    <name type="scientific">Microbacterium binotii</name>
    <dbReference type="NCBI Taxonomy" id="462710"/>
    <lineage>
        <taxon>Bacteria</taxon>
        <taxon>Bacillati</taxon>
        <taxon>Actinomycetota</taxon>
        <taxon>Actinomycetes</taxon>
        <taxon>Micrococcales</taxon>
        <taxon>Microbacteriaceae</taxon>
        <taxon>Microbacterium</taxon>
    </lineage>
</organism>
<protein>
    <recommendedName>
        <fullName evidence="1">N-acetyltransferase domain-containing protein</fullName>
    </recommendedName>
</protein>
<reference evidence="3" key="1">
    <citation type="journal article" date="2019" name="Int. J. Syst. Evol. Microbiol.">
        <title>The Global Catalogue of Microorganisms (GCM) 10K type strain sequencing project: providing services to taxonomists for standard genome sequencing and annotation.</title>
        <authorList>
            <consortium name="The Broad Institute Genomics Platform"/>
            <consortium name="The Broad Institute Genome Sequencing Center for Infectious Disease"/>
            <person name="Wu L."/>
            <person name="Ma J."/>
        </authorList>
    </citation>
    <scope>NUCLEOTIDE SEQUENCE [LARGE SCALE GENOMIC DNA]</scope>
    <source>
        <strain evidence="3">JCM 16365</strain>
    </source>
</reference>
<dbReference type="SUPFAM" id="SSF55729">
    <property type="entry name" value="Acyl-CoA N-acyltransferases (Nat)"/>
    <property type="match status" value="1"/>
</dbReference>
<dbReference type="Pfam" id="PF00583">
    <property type="entry name" value="Acetyltransf_1"/>
    <property type="match status" value="1"/>
</dbReference>
<evidence type="ECO:0000313" key="2">
    <source>
        <dbReference type="EMBL" id="GAA2585206.1"/>
    </source>
</evidence>
<feature type="domain" description="N-acetyltransferase" evidence="1">
    <location>
        <begin position="65"/>
        <end position="196"/>
    </location>
</feature>
<dbReference type="Proteomes" id="UP001500274">
    <property type="component" value="Unassembled WGS sequence"/>
</dbReference>
<dbReference type="PANTHER" id="PTHR13170">
    <property type="entry name" value="O-GLCNACASE"/>
    <property type="match status" value="1"/>
</dbReference>
<dbReference type="PROSITE" id="PS51186">
    <property type="entry name" value="GNAT"/>
    <property type="match status" value="1"/>
</dbReference>
<evidence type="ECO:0000313" key="3">
    <source>
        <dbReference type="Proteomes" id="UP001500274"/>
    </source>
</evidence>
<comment type="caution">
    <text evidence="2">The sequence shown here is derived from an EMBL/GenBank/DDBJ whole genome shotgun (WGS) entry which is preliminary data.</text>
</comment>
<proteinExistence type="predicted"/>
<dbReference type="RefSeq" id="WP_344230026.1">
    <property type="nucleotide sequence ID" value="NZ_BAAARI010000016.1"/>
</dbReference>
<name>A0ABP6BY44_9MICO</name>
<dbReference type="InterPro" id="IPR000182">
    <property type="entry name" value="GNAT_dom"/>
</dbReference>
<dbReference type="EMBL" id="BAAARI010000016">
    <property type="protein sequence ID" value="GAA2585206.1"/>
    <property type="molecule type" value="Genomic_DNA"/>
</dbReference>
<keyword evidence="3" id="KW-1185">Reference proteome</keyword>
<gene>
    <name evidence="2" type="ORF">GCM10009862_25290</name>
</gene>
<sequence length="196" mass="21018">MGVIGPFRSGDEDALAAVCLATAAAGSDGTGILSDDGLWADLYLSPYLERHPDLAFVAEDAEGRPAGYIVATDDTIAFDAWFARDWWPAHRARYALPDANARQRAIVAEADARTESSALRTTHPAHLHIDLLPVLQGQGTGRRLVETLVAALRERGVRGLHLGADARNVGALAFYDRLGFVRAASPEGAQLFTLDL</sequence>
<dbReference type="CDD" id="cd04301">
    <property type="entry name" value="NAT_SF"/>
    <property type="match status" value="1"/>
</dbReference>
<dbReference type="InterPro" id="IPR051822">
    <property type="entry name" value="Glycosyl_Hydrolase_84"/>
</dbReference>